<reference evidence="2" key="1">
    <citation type="submission" date="2020-09" db="EMBL/GenBank/DDBJ databases">
        <title>Hoyosella lacisalsi sp. nov., a halotolerant actinobacterium isolated from soil of Lake Gudzhirganskoe.</title>
        <authorList>
            <person name="Yang Q."/>
            <person name="Guo P.Y."/>
            <person name="Liu S.W."/>
            <person name="Li F.N."/>
            <person name="Sun C.H."/>
        </authorList>
    </citation>
    <scope>NUCLEOTIDE SEQUENCE</scope>
    <source>
        <strain evidence="2">G463</strain>
    </source>
</reference>
<accession>A0A927PN56</accession>
<gene>
    <name evidence="2" type="ORF">HT102_14870</name>
</gene>
<dbReference type="Proteomes" id="UP000642993">
    <property type="component" value="Unassembled WGS sequence"/>
</dbReference>
<keyword evidence="1" id="KW-1133">Transmembrane helix</keyword>
<proteinExistence type="predicted"/>
<protein>
    <submittedName>
        <fullName evidence="2">YggT family protein</fullName>
    </submittedName>
</protein>
<name>A0A927PN56_9ACTN</name>
<sequence>MVLILDALSTLLFIYSLLLIARVVVEFIRMFARDWRPSGPVVVILEFIFMSTDPPIRFLRRFIPPLTLGSVRLDLSVLILLIGISILRSVITAIRFSAA</sequence>
<dbReference type="InterPro" id="IPR003425">
    <property type="entry name" value="CCB3/YggT"/>
</dbReference>
<keyword evidence="1" id="KW-0472">Membrane</keyword>
<feature type="transmembrane region" description="Helical" evidence="1">
    <location>
        <begin position="77"/>
        <end position="98"/>
    </location>
</feature>
<keyword evidence="3" id="KW-1185">Reference proteome</keyword>
<feature type="transmembrane region" description="Helical" evidence="1">
    <location>
        <begin position="12"/>
        <end position="32"/>
    </location>
</feature>
<organism evidence="2 3">
    <name type="scientific">Lolliginicoccus lacisalsi</name>
    <dbReference type="NCBI Taxonomy" id="2742202"/>
    <lineage>
        <taxon>Bacteria</taxon>
        <taxon>Bacillati</taxon>
        <taxon>Actinomycetota</taxon>
        <taxon>Actinomycetes</taxon>
        <taxon>Mycobacteriales</taxon>
        <taxon>Hoyosellaceae</taxon>
        <taxon>Lolliginicoccus</taxon>
    </lineage>
</organism>
<keyword evidence="1" id="KW-0812">Transmembrane</keyword>
<evidence type="ECO:0000313" key="2">
    <source>
        <dbReference type="EMBL" id="MBD8507769.1"/>
    </source>
</evidence>
<comment type="caution">
    <text evidence="2">The sequence shown here is derived from an EMBL/GenBank/DDBJ whole genome shotgun (WGS) entry which is preliminary data.</text>
</comment>
<dbReference type="GO" id="GO:0016020">
    <property type="term" value="C:membrane"/>
    <property type="evidence" value="ECO:0007669"/>
    <property type="project" value="InterPro"/>
</dbReference>
<dbReference type="Pfam" id="PF02325">
    <property type="entry name" value="CCB3_YggT"/>
    <property type="match status" value="1"/>
</dbReference>
<evidence type="ECO:0000313" key="3">
    <source>
        <dbReference type="Proteomes" id="UP000642993"/>
    </source>
</evidence>
<dbReference type="EMBL" id="JACYWE010000010">
    <property type="protein sequence ID" value="MBD8507769.1"/>
    <property type="molecule type" value="Genomic_DNA"/>
</dbReference>
<evidence type="ECO:0000256" key="1">
    <source>
        <dbReference type="SAM" id="Phobius"/>
    </source>
</evidence>
<dbReference type="AlphaFoldDB" id="A0A927PN56"/>